<dbReference type="GO" id="GO:1990351">
    <property type="term" value="C:transporter complex"/>
    <property type="evidence" value="ECO:0007669"/>
    <property type="project" value="TreeGrafter"/>
</dbReference>
<evidence type="ECO:0000256" key="1">
    <source>
        <dbReference type="ARBA" id="ARBA00022729"/>
    </source>
</evidence>
<protein>
    <submittedName>
        <fullName evidence="6">Uncharacterized protein</fullName>
    </submittedName>
</protein>
<dbReference type="Gene3D" id="3.30.160.150">
    <property type="entry name" value="Lipoprotein like domain"/>
    <property type="match status" value="1"/>
</dbReference>
<dbReference type="InterPro" id="IPR007485">
    <property type="entry name" value="LPS_assembly_LptE"/>
</dbReference>
<gene>
    <name evidence="6" type="ORF">FU658_11915</name>
</gene>
<accession>A0A5C8KKM5</accession>
<evidence type="ECO:0000313" key="6">
    <source>
        <dbReference type="EMBL" id="TXK60494.1"/>
    </source>
</evidence>
<evidence type="ECO:0000256" key="5">
    <source>
        <dbReference type="ARBA" id="ARBA00023288"/>
    </source>
</evidence>
<dbReference type="GO" id="GO:0043165">
    <property type="term" value="P:Gram-negative-bacterium-type cell outer membrane assembly"/>
    <property type="evidence" value="ECO:0007669"/>
    <property type="project" value="InterPro"/>
</dbReference>
<dbReference type="OrthoDB" id="7349153at2"/>
<keyword evidence="4" id="KW-0998">Cell outer membrane</keyword>
<keyword evidence="1" id="KW-0732">Signal</keyword>
<evidence type="ECO:0000313" key="7">
    <source>
        <dbReference type="Proteomes" id="UP000321248"/>
    </source>
</evidence>
<keyword evidence="3" id="KW-0564">Palmitate</keyword>
<dbReference type="Proteomes" id="UP000321248">
    <property type="component" value="Unassembled WGS sequence"/>
</dbReference>
<dbReference type="GO" id="GO:0001530">
    <property type="term" value="F:lipopolysaccharide binding"/>
    <property type="evidence" value="ECO:0007669"/>
    <property type="project" value="TreeGrafter"/>
</dbReference>
<proteinExistence type="predicted"/>
<dbReference type="RefSeq" id="WP_147892287.1">
    <property type="nucleotide sequence ID" value="NZ_VRTS01000009.1"/>
</dbReference>
<evidence type="ECO:0000256" key="2">
    <source>
        <dbReference type="ARBA" id="ARBA00023136"/>
    </source>
</evidence>
<keyword evidence="7" id="KW-1185">Reference proteome</keyword>
<dbReference type="GO" id="GO:0019867">
    <property type="term" value="C:outer membrane"/>
    <property type="evidence" value="ECO:0007669"/>
    <property type="project" value="InterPro"/>
</dbReference>
<evidence type="ECO:0000256" key="4">
    <source>
        <dbReference type="ARBA" id="ARBA00023237"/>
    </source>
</evidence>
<dbReference type="Pfam" id="PF04390">
    <property type="entry name" value="LptE"/>
    <property type="match status" value="1"/>
</dbReference>
<dbReference type="PANTHER" id="PTHR38098:SF1">
    <property type="entry name" value="LPS-ASSEMBLY LIPOPROTEIN LPTE"/>
    <property type="match status" value="1"/>
</dbReference>
<dbReference type="AlphaFoldDB" id="A0A5C8KKM5"/>
<comment type="caution">
    <text evidence="6">The sequence shown here is derived from an EMBL/GenBank/DDBJ whole genome shotgun (WGS) entry which is preliminary data.</text>
</comment>
<keyword evidence="2" id="KW-0472">Membrane</keyword>
<reference evidence="6 7" key="1">
    <citation type="submission" date="2019-08" db="EMBL/GenBank/DDBJ databases">
        <authorList>
            <person name="Karlyshev A.V."/>
        </authorList>
    </citation>
    <scope>NUCLEOTIDE SEQUENCE [LARGE SCALE GENOMIC DNA]</scope>
    <source>
        <strain evidence="6 7">Alg18-2.2</strain>
    </source>
</reference>
<dbReference type="GO" id="GO:0015920">
    <property type="term" value="P:lipopolysaccharide transport"/>
    <property type="evidence" value="ECO:0007669"/>
    <property type="project" value="TreeGrafter"/>
</dbReference>
<dbReference type="PANTHER" id="PTHR38098">
    <property type="entry name" value="LPS-ASSEMBLY LIPOPROTEIN LPTE"/>
    <property type="match status" value="1"/>
</dbReference>
<keyword evidence="5" id="KW-0449">Lipoprotein</keyword>
<dbReference type="EMBL" id="VRTS01000009">
    <property type="protein sequence ID" value="TXK60494.1"/>
    <property type="molecule type" value="Genomic_DNA"/>
</dbReference>
<evidence type="ECO:0000256" key="3">
    <source>
        <dbReference type="ARBA" id="ARBA00023139"/>
    </source>
</evidence>
<sequence>MLVDDTARVREWATRYVVTFELNAADGEVVMPLQAVELSREYAYDATAAFGTSEEQDVIREELQRDMVAAILRRVDAALGSR</sequence>
<name>A0A5C8KKM5_9GAMM</name>
<organism evidence="6 7">
    <name type="scientific">Alkalisalibacterium limincola</name>
    <dbReference type="NCBI Taxonomy" id="2699169"/>
    <lineage>
        <taxon>Bacteria</taxon>
        <taxon>Pseudomonadati</taxon>
        <taxon>Pseudomonadota</taxon>
        <taxon>Gammaproteobacteria</taxon>
        <taxon>Lysobacterales</taxon>
        <taxon>Lysobacteraceae</taxon>
        <taxon>Alkalisalibacterium</taxon>
    </lineage>
</organism>